<dbReference type="InterPro" id="IPR011042">
    <property type="entry name" value="6-blade_b-propeller_TolB-like"/>
</dbReference>
<evidence type="ECO:0000313" key="2">
    <source>
        <dbReference type="Proteomes" id="UP000244729"/>
    </source>
</evidence>
<name>A0A2S0WY81_9MICO</name>
<evidence type="ECO:0008006" key="3">
    <source>
        <dbReference type="Google" id="ProtNLM"/>
    </source>
</evidence>
<dbReference type="OrthoDB" id="9808778at2"/>
<keyword evidence="2" id="KW-1185">Reference proteome</keyword>
<organism evidence="1 2">
    <name type="scientific">Agromyces badenianii</name>
    <dbReference type="NCBI Taxonomy" id="2080742"/>
    <lineage>
        <taxon>Bacteria</taxon>
        <taxon>Bacillati</taxon>
        <taxon>Actinomycetota</taxon>
        <taxon>Actinomycetes</taxon>
        <taxon>Micrococcales</taxon>
        <taxon>Microbacteriaceae</taxon>
        <taxon>Agromyces</taxon>
    </lineage>
</organism>
<evidence type="ECO:0000313" key="1">
    <source>
        <dbReference type="EMBL" id="AWB96313.1"/>
    </source>
</evidence>
<dbReference type="EMBL" id="CP028913">
    <property type="protein sequence ID" value="AWB96313.1"/>
    <property type="molecule type" value="Genomic_DNA"/>
</dbReference>
<dbReference type="SUPFAM" id="SSF82171">
    <property type="entry name" value="DPP6 N-terminal domain-like"/>
    <property type="match status" value="1"/>
</dbReference>
<proteinExistence type="predicted"/>
<dbReference type="KEGG" id="agm:DCE93_12180"/>
<protein>
    <recommendedName>
        <fullName evidence="3">TolB-like translocation protein</fullName>
    </recommendedName>
</protein>
<dbReference type="Proteomes" id="UP000244729">
    <property type="component" value="Chromosome"/>
</dbReference>
<accession>A0A2S0WY81</accession>
<sequence length="336" mass="35777">MTQRFKWGLVIVAAVVLIGGALAYGVTAFVRFEARTNAPSEVDSVALDRVEPGQVLFRSTAAGEDYGLLAAVPADDPAAPRAVHDLACDRVDATSDYVSCLRTIRGIVTTFEWQVTDAAFDEVWSVPLPGVPSRTRIADDSRYWASTAFVTGHSYATIDFSTATVITGADGTEHGNLEGFDFTVNGAALTSADRNFWGVTFVPGGDEFYATAASGGRTWLVRGDVGDRTLVAIRDGVECPSISPDGTRIAFKQVAGTAPETRWTIAVLDLATGRETVLPEHRNVDDQVEWLDDDTLLYGMPRDGAAGESDVWAVAADGSNAPVLFIAHGSSPSVVR</sequence>
<dbReference type="Gene3D" id="2.120.10.30">
    <property type="entry name" value="TolB, C-terminal domain"/>
    <property type="match status" value="1"/>
</dbReference>
<dbReference type="RefSeq" id="WP_108596112.1">
    <property type="nucleotide sequence ID" value="NZ_CP028913.1"/>
</dbReference>
<reference evidence="1 2" key="1">
    <citation type="submission" date="2018-04" db="EMBL/GenBank/DDBJ databases">
        <authorList>
            <person name="Li J."/>
        </authorList>
    </citation>
    <scope>NUCLEOTIDE SEQUENCE [LARGE SCALE GENOMIC DNA]</scope>
    <source>
        <strain evidence="2">30A</strain>
    </source>
</reference>
<gene>
    <name evidence="1" type="ORF">DCE93_12180</name>
</gene>
<dbReference type="AlphaFoldDB" id="A0A2S0WY81"/>